<reference evidence="3" key="1">
    <citation type="submission" date="2017-01" db="EMBL/GenBank/DDBJ databases">
        <title>Comparative genomics of anhydrobiosis in the tardigrade Hypsibius dujardini.</title>
        <authorList>
            <person name="Yoshida Y."/>
            <person name="Koutsovoulos G."/>
            <person name="Laetsch D."/>
            <person name="Stevens L."/>
            <person name="Kumar S."/>
            <person name="Horikawa D."/>
            <person name="Ishino K."/>
            <person name="Komine S."/>
            <person name="Tomita M."/>
            <person name="Blaxter M."/>
            <person name="Arakawa K."/>
        </authorList>
    </citation>
    <scope>NUCLEOTIDE SEQUENCE [LARGE SCALE GENOMIC DNA]</scope>
    <source>
        <strain evidence="3">Z151</strain>
    </source>
</reference>
<dbReference type="EMBL" id="MTYJ01000232">
    <property type="protein sequence ID" value="OWA51596.1"/>
    <property type="molecule type" value="Genomic_DNA"/>
</dbReference>
<sequence>MAEDEFFSAELPREKTMNQPFDSRNPHSSPTHFIPRDEGRRSAASRPVYNTYMGSSGSVADPINDICVTITRSMEMLRWAACEDMPKLLQSLGFREAHVCSSSCGKKGRIHGEDALKKHPCKLLEKPAPTAQSSGTPPIGLPELRHTDQLLACILQLYVKAHHSLAYLGAHRFDINAKRVVRPPAPASVSPARSASMNTSTKHVSATAARILAEKMKKQAESAKEVYDPPSGLLDMESDEAFMNLLHETGLDGLSPLEDSRLHQFNELLTELNAGCSNSLHVGLAESPGSDRSDSTFVNLFDPPSKSSGDNLALFSDCLSSFGLDDAAGDVSSSTLVPSDVPAAAPIASEKPVEDVVLGNSNVQLLAHVLAPQTGSDNMGTIASSRPPVLLNTTTGHISDDQSNVVVTKPIISEVITIHDPGHVRGTGGTQRSTSGTQRRTSGFSANKPSAVKVYEVVDLCDDEDDEPIATGKHPAAIAKSVMTSRMSSRRIANVEEDCRRKVEAAVAKAVKNKHFSADLVGPHMARQIACAMPLTMTKLGQLFPTPLPPDTLHKLGNDILTITIAANAKRNLVNASPESPPPSSAKSLPSSDIVIVSDSPARSVQSSLSSRPVASRTSSLRLPSEPPTSPPRSEPSSSIPSTSTRNSGHSSRPTSKASPKDNDGHMELCSRGSADSESEPSADEGEMPKDAWNSDDADSPSRLSSSRKWTAKKPARMPDRTENPRSHKKKSPTTRKCSFLSSSDEEEDTSPKKSTLKKRMISLQSEEEEEEEDTTKKQKKCMSTSSSEEGDCKAKKPASRKRTDLAASSGDDKDDKDDKDDEDLDVEYPLSPE</sequence>
<keyword evidence="3" id="KW-1185">Reference proteome</keyword>
<feature type="region of interest" description="Disordered" evidence="1">
    <location>
        <begin position="1"/>
        <end position="45"/>
    </location>
</feature>
<feature type="compositionally biased region" description="Polar residues" evidence="1">
    <location>
        <begin position="601"/>
        <end position="613"/>
    </location>
</feature>
<comment type="caution">
    <text evidence="2">The sequence shown here is derived from an EMBL/GenBank/DDBJ whole genome shotgun (WGS) entry which is preliminary data.</text>
</comment>
<dbReference type="Proteomes" id="UP000192578">
    <property type="component" value="Unassembled WGS sequence"/>
</dbReference>
<feature type="compositionally biased region" description="Pro residues" evidence="1">
    <location>
        <begin position="625"/>
        <end position="634"/>
    </location>
</feature>
<feature type="compositionally biased region" description="Polar residues" evidence="1">
    <location>
        <begin position="647"/>
        <end position="658"/>
    </location>
</feature>
<name>A0A9X6NJ79_HYPEX</name>
<feature type="compositionally biased region" description="Polar residues" evidence="1">
    <location>
        <begin position="17"/>
        <end position="31"/>
    </location>
</feature>
<evidence type="ECO:0000313" key="2">
    <source>
        <dbReference type="EMBL" id="OWA51596.1"/>
    </source>
</evidence>
<feature type="compositionally biased region" description="Low complexity" evidence="1">
    <location>
        <begin position="635"/>
        <end position="646"/>
    </location>
</feature>
<feature type="compositionally biased region" description="Acidic residues" evidence="1">
    <location>
        <begin position="677"/>
        <end position="686"/>
    </location>
</feature>
<feature type="region of interest" description="Disordered" evidence="1">
    <location>
        <begin position="420"/>
        <end position="445"/>
    </location>
</feature>
<protein>
    <submittedName>
        <fullName evidence="2">Uncharacterized protein</fullName>
    </submittedName>
</protein>
<feature type="compositionally biased region" description="Basic and acidic residues" evidence="1">
    <location>
        <begin position="717"/>
        <end position="726"/>
    </location>
</feature>
<gene>
    <name evidence="2" type="ORF">BV898_16071</name>
</gene>
<evidence type="ECO:0000313" key="3">
    <source>
        <dbReference type="Proteomes" id="UP000192578"/>
    </source>
</evidence>
<feature type="compositionally biased region" description="Acidic residues" evidence="1">
    <location>
        <begin position="813"/>
        <end position="827"/>
    </location>
</feature>
<dbReference type="AlphaFoldDB" id="A0A9X6NJ79"/>
<accession>A0A9X6NJ79</accession>
<feature type="compositionally biased region" description="Basic and acidic residues" evidence="1">
    <location>
        <begin position="659"/>
        <end position="669"/>
    </location>
</feature>
<organism evidence="2 3">
    <name type="scientific">Hypsibius exemplaris</name>
    <name type="common">Freshwater tardigrade</name>
    <dbReference type="NCBI Taxonomy" id="2072580"/>
    <lineage>
        <taxon>Eukaryota</taxon>
        <taxon>Metazoa</taxon>
        <taxon>Ecdysozoa</taxon>
        <taxon>Tardigrada</taxon>
        <taxon>Eutardigrada</taxon>
        <taxon>Parachela</taxon>
        <taxon>Hypsibioidea</taxon>
        <taxon>Hypsibiidae</taxon>
        <taxon>Hypsibius</taxon>
    </lineage>
</organism>
<evidence type="ECO:0000256" key="1">
    <source>
        <dbReference type="SAM" id="MobiDB-lite"/>
    </source>
</evidence>
<feature type="region of interest" description="Disordered" evidence="1">
    <location>
        <begin position="600"/>
        <end position="834"/>
    </location>
</feature>
<proteinExistence type="predicted"/>
<feature type="compositionally biased region" description="Low complexity" evidence="1">
    <location>
        <begin position="430"/>
        <end position="443"/>
    </location>
</feature>